<dbReference type="GO" id="GO:0016491">
    <property type="term" value="F:oxidoreductase activity"/>
    <property type="evidence" value="ECO:0007669"/>
    <property type="project" value="InterPro"/>
</dbReference>
<dbReference type="GO" id="GO:0009414">
    <property type="term" value="P:response to water deprivation"/>
    <property type="evidence" value="ECO:0000318"/>
    <property type="project" value="GO_Central"/>
</dbReference>
<feature type="domain" description="Tyrosinase copper-binding" evidence="2">
    <location>
        <begin position="158"/>
        <end position="169"/>
    </location>
</feature>
<dbReference type="EMBL" id="CM009290">
    <property type="protein sequence ID" value="PNT59226.1"/>
    <property type="molecule type" value="Genomic_DNA"/>
</dbReference>
<evidence type="ECO:0000313" key="4">
    <source>
        <dbReference type="Proteomes" id="UP000006729"/>
    </source>
</evidence>
<dbReference type="EMBL" id="CM009290">
    <property type="protein sequence ID" value="RQO85952.1"/>
    <property type="molecule type" value="Genomic_DNA"/>
</dbReference>
<organism evidence="3 4">
    <name type="scientific">Populus trichocarpa</name>
    <name type="common">Western balsam poplar</name>
    <name type="synonym">Populus balsamifera subsp. trichocarpa</name>
    <dbReference type="NCBI Taxonomy" id="3694"/>
    <lineage>
        <taxon>Eukaryota</taxon>
        <taxon>Viridiplantae</taxon>
        <taxon>Streptophyta</taxon>
        <taxon>Embryophyta</taxon>
        <taxon>Tracheophyta</taxon>
        <taxon>Spermatophyta</taxon>
        <taxon>Magnoliopsida</taxon>
        <taxon>eudicotyledons</taxon>
        <taxon>Gunneridae</taxon>
        <taxon>Pentapetalae</taxon>
        <taxon>rosids</taxon>
        <taxon>fabids</taxon>
        <taxon>Malpighiales</taxon>
        <taxon>Salicaceae</taxon>
        <taxon>Saliceae</taxon>
        <taxon>Populus</taxon>
    </lineage>
</organism>
<feature type="compositionally biased region" description="Basic and acidic residues" evidence="1">
    <location>
        <begin position="141"/>
        <end position="152"/>
    </location>
</feature>
<proteinExistence type="predicted"/>
<name>A0A2K2CB19_POPTR</name>
<protein>
    <recommendedName>
        <fullName evidence="2">Tyrosinase copper-binding domain-containing protein</fullName>
    </recommendedName>
</protein>
<dbReference type="InterPro" id="IPR002227">
    <property type="entry name" value="Tyrosinase_Cu-bd"/>
</dbReference>
<accession>A0A2K2CB19</accession>
<dbReference type="Proteomes" id="UP000006729">
    <property type="component" value="Chromosome 1"/>
</dbReference>
<feature type="region of interest" description="Disordered" evidence="1">
    <location>
        <begin position="124"/>
        <end position="156"/>
    </location>
</feature>
<dbReference type="AlphaFoldDB" id="A0A2K2CB19"/>
<feature type="region of interest" description="Disordered" evidence="1">
    <location>
        <begin position="44"/>
        <end position="67"/>
    </location>
</feature>
<evidence type="ECO:0000259" key="2">
    <source>
        <dbReference type="PROSITE" id="PS00498"/>
    </source>
</evidence>
<reference evidence="3 4" key="1">
    <citation type="journal article" date="2006" name="Science">
        <title>The genome of black cottonwood, Populus trichocarpa (Torr. &amp; Gray).</title>
        <authorList>
            <person name="Tuskan G.A."/>
            <person name="Difazio S."/>
            <person name="Jansson S."/>
            <person name="Bohlmann J."/>
            <person name="Grigoriev I."/>
            <person name="Hellsten U."/>
            <person name="Putnam N."/>
            <person name="Ralph S."/>
            <person name="Rombauts S."/>
            <person name="Salamov A."/>
            <person name="Schein J."/>
            <person name="Sterck L."/>
            <person name="Aerts A."/>
            <person name="Bhalerao R.R."/>
            <person name="Bhalerao R.P."/>
            <person name="Blaudez D."/>
            <person name="Boerjan W."/>
            <person name="Brun A."/>
            <person name="Brunner A."/>
            <person name="Busov V."/>
            <person name="Campbell M."/>
            <person name="Carlson J."/>
            <person name="Chalot M."/>
            <person name="Chapman J."/>
            <person name="Chen G.L."/>
            <person name="Cooper D."/>
            <person name="Coutinho P.M."/>
            <person name="Couturier J."/>
            <person name="Covert S."/>
            <person name="Cronk Q."/>
            <person name="Cunningham R."/>
            <person name="Davis J."/>
            <person name="Degroeve S."/>
            <person name="Dejardin A."/>
            <person name="Depamphilis C."/>
            <person name="Detter J."/>
            <person name="Dirks B."/>
            <person name="Dubchak I."/>
            <person name="Duplessis S."/>
            <person name="Ehlting J."/>
            <person name="Ellis B."/>
            <person name="Gendler K."/>
            <person name="Goodstein D."/>
            <person name="Gribskov M."/>
            <person name="Grimwood J."/>
            <person name="Groover A."/>
            <person name="Gunter L."/>
            <person name="Hamberger B."/>
            <person name="Heinze B."/>
            <person name="Helariutta Y."/>
            <person name="Henrissat B."/>
            <person name="Holligan D."/>
            <person name="Holt R."/>
            <person name="Huang W."/>
            <person name="Islam-Faridi N."/>
            <person name="Jones S."/>
            <person name="Jones-Rhoades M."/>
            <person name="Jorgensen R."/>
            <person name="Joshi C."/>
            <person name="Kangasjarvi J."/>
            <person name="Karlsson J."/>
            <person name="Kelleher C."/>
            <person name="Kirkpatrick R."/>
            <person name="Kirst M."/>
            <person name="Kohler A."/>
            <person name="Kalluri U."/>
            <person name="Larimer F."/>
            <person name="Leebens-Mack J."/>
            <person name="Leple J.C."/>
            <person name="Locascio P."/>
            <person name="Lou Y."/>
            <person name="Lucas S."/>
            <person name="Martin F."/>
            <person name="Montanini B."/>
            <person name="Napoli C."/>
            <person name="Nelson D.R."/>
            <person name="Nelson C."/>
            <person name="Nieminen K."/>
            <person name="Nilsson O."/>
            <person name="Pereda V."/>
            <person name="Peter G."/>
            <person name="Philippe R."/>
            <person name="Pilate G."/>
            <person name="Poliakov A."/>
            <person name="Razumovskaya J."/>
            <person name="Richardson P."/>
            <person name="Rinaldi C."/>
            <person name="Ritland K."/>
            <person name="Rouze P."/>
            <person name="Ryaboy D."/>
            <person name="Schmutz J."/>
            <person name="Schrader J."/>
            <person name="Segerman B."/>
            <person name="Shin H."/>
            <person name="Siddiqui A."/>
            <person name="Sterky F."/>
            <person name="Terry A."/>
            <person name="Tsai C.J."/>
            <person name="Uberbacher E."/>
            <person name="Unneberg P."/>
            <person name="Vahala J."/>
            <person name="Wall K."/>
            <person name="Wessler S."/>
            <person name="Yang G."/>
            <person name="Yin T."/>
            <person name="Douglas C."/>
            <person name="Marra M."/>
            <person name="Sandberg G."/>
            <person name="Van de Peer Y."/>
            <person name="Rokhsar D."/>
        </authorList>
    </citation>
    <scope>NUCLEOTIDE SEQUENCE [LARGE SCALE GENOMIC DNA]</scope>
    <source>
        <strain evidence="4">cv. Nisqually</strain>
        <strain evidence="3">Nisqually-1</strain>
    </source>
</reference>
<dbReference type="InParanoid" id="A0A2K2CB19"/>
<sequence>MAALFLAKRAVINISRASSKDHPRCVVSANRAYFSTAFQRAQGTSVAAETRRETNSPDRTPRKSYSATNYRTRQGLDPDEYARVGAKQFVADTAKEGVRKATQVADTIGDGAKETIDGAREAAKEANQKVRETVGGGNDDSNSHDHNSHDKNNNNVEDPVFVEVHKLMDQLLIQ</sequence>
<feature type="compositionally biased region" description="Basic and acidic residues" evidence="1">
    <location>
        <begin position="49"/>
        <end position="61"/>
    </location>
</feature>
<reference evidence="3" key="2">
    <citation type="submission" date="2017-07" db="EMBL/GenBank/DDBJ databases">
        <title>WGS assembly of Populus trichocarpa.</title>
        <authorList>
            <person name="Tuskan G."/>
            <person name="Difazio S."/>
            <person name="Jansson S."/>
            <person name="Bohlmann J."/>
            <person name="Grigoriev I."/>
            <person name="Hellsten U."/>
            <person name="Putnam N."/>
            <person name="Ralph S."/>
            <person name="Rombauts S."/>
            <person name="Salamov A."/>
            <person name="Schein J."/>
            <person name="Sterck L."/>
            <person name="Aerts A."/>
            <person name="Bhalerao R."/>
            <person name="Bhalerao R."/>
            <person name="Blaudez D."/>
            <person name="Boerjan W."/>
            <person name="Brun A."/>
            <person name="Brunner A."/>
            <person name="Busov V."/>
            <person name="Campbell M."/>
            <person name="Carlson J."/>
            <person name="Chalot M."/>
            <person name="Chapman J."/>
            <person name="Chen G."/>
            <person name="Cooper D."/>
            <person name="Coutinho P."/>
            <person name="Couturier J."/>
            <person name="Covert S."/>
            <person name="Cronk Q."/>
            <person name="Cunningham R."/>
            <person name="Davis J."/>
            <person name="Degroeve S."/>
            <person name="Dejardin A."/>
            <person name="Depamphilis C."/>
            <person name="Detter J."/>
            <person name="Dirks B."/>
            <person name="Dubchak I."/>
            <person name="Duplessis S."/>
            <person name="Ehlting J."/>
            <person name="Ellis B."/>
            <person name="Gendler K."/>
            <person name="Goodstein D."/>
            <person name="Gribskov M."/>
            <person name="Grimwood J."/>
            <person name="Groover A."/>
            <person name="Gunter L."/>
            <person name="Hamberger B."/>
            <person name="Heinze B."/>
            <person name="Helariutta Y."/>
            <person name="Henrissat B."/>
            <person name="Holligan D."/>
            <person name="Holt R."/>
            <person name="Huang W."/>
            <person name="Islam-Faridi N."/>
            <person name="Jones S."/>
            <person name="Jones-Rhoades M."/>
            <person name="Jorgensen R."/>
            <person name="Joshi C."/>
            <person name="Kangasjarvi J."/>
            <person name="Karlsson J."/>
            <person name="Kelleher C."/>
            <person name="Kirkpatrick R."/>
            <person name="Kirst M."/>
            <person name="Kohler A."/>
            <person name="Kalluri U."/>
            <person name="Larimer F."/>
            <person name="Leebens-Mack J."/>
            <person name="Leple J."/>
            <person name="Locascio P."/>
            <person name="Lou Y."/>
            <person name="Lucas S."/>
            <person name="Martin F."/>
            <person name="Montanini B."/>
            <person name="Napoli C."/>
            <person name="Nelson D."/>
            <person name="Nelson C."/>
            <person name="Nieminen K."/>
            <person name="Nilsson O."/>
            <person name="Pereda V."/>
            <person name="Peter G."/>
            <person name="Philippe R."/>
            <person name="Pilate G."/>
            <person name="Poliakov A."/>
            <person name="Razumovskaya J."/>
            <person name="Richardson P."/>
            <person name="Rinaldi C."/>
            <person name="Ritland K."/>
            <person name="Rouze P."/>
            <person name="Ryaboy D."/>
            <person name="Schmutz J."/>
            <person name="Schrader J."/>
            <person name="Segerman B."/>
            <person name="Shin H."/>
            <person name="Siddiqui A."/>
            <person name="Sterky F."/>
            <person name="Terry A."/>
            <person name="Tsai C."/>
            <person name="Uberbacher E."/>
            <person name="Unneberg P."/>
            <person name="Vahala J."/>
            <person name="Wall K."/>
            <person name="Wessler S."/>
            <person name="Yang G."/>
            <person name="Yin T."/>
            <person name="Douglas C."/>
            <person name="Marra M."/>
            <person name="Sandberg G."/>
            <person name="Van De Peer Y."/>
            <person name="Rokhsar D."/>
        </authorList>
    </citation>
    <scope>NUCLEOTIDE SEQUENCE</scope>
    <source>
        <strain evidence="3">Nisqually-1</strain>
    </source>
</reference>
<keyword evidence="4" id="KW-1185">Reference proteome</keyword>
<dbReference type="PROSITE" id="PS00498">
    <property type="entry name" value="TYROSINASE_2"/>
    <property type="match status" value="1"/>
</dbReference>
<gene>
    <name evidence="3" type="ORF">POPTR_001G398300</name>
</gene>
<evidence type="ECO:0000256" key="1">
    <source>
        <dbReference type="SAM" id="MobiDB-lite"/>
    </source>
</evidence>
<evidence type="ECO:0000313" key="3">
    <source>
        <dbReference type="EMBL" id="PNT59226.1"/>
    </source>
</evidence>